<feature type="region of interest" description="Disordered" evidence="1">
    <location>
        <begin position="1"/>
        <end position="35"/>
    </location>
</feature>
<gene>
    <name evidence="2" type="ORF">FSCOSCO3_A022081</name>
</gene>
<dbReference type="AlphaFoldDB" id="A0AAV1Q4M7"/>
<comment type="caution">
    <text evidence="2">The sequence shown here is derived from an EMBL/GenBank/DDBJ whole genome shotgun (WGS) entry which is preliminary data.</text>
</comment>
<dbReference type="Proteomes" id="UP001314229">
    <property type="component" value="Unassembled WGS sequence"/>
</dbReference>
<accession>A0AAV1Q4M7</accession>
<feature type="compositionally biased region" description="Basic and acidic residues" evidence="1">
    <location>
        <begin position="1"/>
        <end position="17"/>
    </location>
</feature>
<protein>
    <submittedName>
        <fullName evidence="2">Uncharacterized protein LOC115588168</fullName>
    </submittedName>
</protein>
<proteinExistence type="predicted"/>
<keyword evidence="3" id="KW-1185">Reference proteome</keyword>
<sequence length="175" mass="19527">MWKYDEDPLDYRERHGEGPLASGVRIELPPPFSGKDKQRFPCWARQYEVAVKALVGGTGGDYDYELPSLWSSSAGDLLYTGPSSCLSSGKCAGRVDDAEARGLKSALPPAFKYTLKSREKTAVQFFRREDVKFGEVDRTLCKNINSAAATYKSQQKMNQKEKQQQQSKYGPQVTG</sequence>
<dbReference type="EMBL" id="CAWUFR010000535">
    <property type="protein sequence ID" value="CAK6978986.1"/>
    <property type="molecule type" value="Genomic_DNA"/>
</dbReference>
<name>A0AAV1Q4M7_SCOSC</name>
<evidence type="ECO:0000256" key="1">
    <source>
        <dbReference type="SAM" id="MobiDB-lite"/>
    </source>
</evidence>
<evidence type="ECO:0000313" key="2">
    <source>
        <dbReference type="EMBL" id="CAK6978986.1"/>
    </source>
</evidence>
<feature type="region of interest" description="Disordered" evidence="1">
    <location>
        <begin position="151"/>
        <end position="175"/>
    </location>
</feature>
<organism evidence="2 3">
    <name type="scientific">Scomber scombrus</name>
    <name type="common">Atlantic mackerel</name>
    <name type="synonym">Scomber vernalis</name>
    <dbReference type="NCBI Taxonomy" id="13677"/>
    <lineage>
        <taxon>Eukaryota</taxon>
        <taxon>Metazoa</taxon>
        <taxon>Chordata</taxon>
        <taxon>Craniata</taxon>
        <taxon>Vertebrata</taxon>
        <taxon>Euteleostomi</taxon>
        <taxon>Actinopterygii</taxon>
        <taxon>Neopterygii</taxon>
        <taxon>Teleostei</taxon>
        <taxon>Neoteleostei</taxon>
        <taxon>Acanthomorphata</taxon>
        <taxon>Pelagiaria</taxon>
        <taxon>Scombriformes</taxon>
        <taxon>Scombridae</taxon>
        <taxon>Scomber</taxon>
    </lineage>
</organism>
<reference evidence="2 3" key="1">
    <citation type="submission" date="2024-01" db="EMBL/GenBank/DDBJ databases">
        <authorList>
            <person name="Alioto T."/>
            <person name="Alioto T."/>
            <person name="Gomez Garrido J."/>
        </authorList>
    </citation>
    <scope>NUCLEOTIDE SEQUENCE [LARGE SCALE GENOMIC DNA]</scope>
</reference>
<evidence type="ECO:0000313" key="3">
    <source>
        <dbReference type="Proteomes" id="UP001314229"/>
    </source>
</evidence>